<protein>
    <submittedName>
        <fullName evidence="1">Uncharacterized protein</fullName>
    </submittedName>
</protein>
<keyword evidence="2" id="KW-1185">Reference proteome</keyword>
<evidence type="ECO:0000313" key="1">
    <source>
        <dbReference type="EMBL" id="EZQ01614.1"/>
    </source>
</evidence>
<accession>A0A031LK50</accession>
<sequence length="229" mass="25575">MISLQTYSDVIYFSSNYTSISSTYIIKAEPFNYGNVLYINDQINSANNVSSTVISLSTYCPAIFNITDYIGPLSLYIIPLDFSSYHLSSLSLIIGNQIETIYSNGALYIPSVKIGYGYSSVGFLINSSHILSGASMELMVIASPASGVFYIYYWNISIMAINIGNFQPSTFTSMESNNTNLTQLFHEAKIIIKNLLEDRLITQFYNLSIPQILQDISNINLIDIFKLSK</sequence>
<dbReference type="Proteomes" id="UP000024332">
    <property type="component" value="Unassembled WGS sequence"/>
</dbReference>
<comment type="caution">
    <text evidence="1">The sequence shown here is derived from an EMBL/GenBank/DDBJ whole genome shotgun (WGS) entry which is preliminary data.</text>
</comment>
<dbReference type="EMBL" id="JFZT01000066">
    <property type="protein sequence ID" value="EZQ01614.1"/>
    <property type="molecule type" value="Genomic_DNA"/>
</dbReference>
<name>A0A031LK50_9CREN</name>
<gene>
    <name evidence="1" type="ORF">CM19_12705</name>
</gene>
<dbReference type="AlphaFoldDB" id="A0A031LK50"/>
<evidence type="ECO:0000313" key="2">
    <source>
        <dbReference type="Proteomes" id="UP000024332"/>
    </source>
</evidence>
<reference evidence="1 2" key="1">
    <citation type="submission" date="2014-03" db="EMBL/GenBank/DDBJ databases">
        <title>Draft genome sequence of the novel thermoacidophilic archaea Acidianus copahuensis ALE1 strain, isolated from Copahue volcanic area in Neuquen Argentina.</title>
        <authorList>
            <person name="Urbieta M.S."/>
            <person name="Rascovan N."/>
            <person name="Castro C."/>
            <person name="Revale S."/>
            <person name="Giaveno M.A."/>
            <person name="Vazquez M.P."/>
            <person name="Donati E.R."/>
        </authorList>
    </citation>
    <scope>NUCLEOTIDE SEQUENCE [LARGE SCALE GENOMIC DNA]</scope>
    <source>
        <strain evidence="1 2">ALE1</strain>
    </source>
</reference>
<proteinExistence type="predicted"/>
<organism evidence="1 2">
    <name type="scientific">Candidatus Acidianus copahuensis</name>
    <dbReference type="NCBI Taxonomy" id="1160895"/>
    <lineage>
        <taxon>Archaea</taxon>
        <taxon>Thermoproteota</taxon>
        <taxon>Thermoprotei</taxon>
        <taxon>Sulfolobales</taxon>
        <taxon>Sulfolobaceae</taxon>
        <taxon>Acidianus</taxon>
    </lineage>
</organism>